<feature type="transmembrane region" description="Helical" evidence="9">
    <location>
        <begin position="6"/>
        <end position="25"/>
    </location>
</feature>
<feature type="transmembrane region" description="Helical" evidence="9">
    <location>
        <begin position="69"/>
        <end position="93"/>
    </location>
</feature>
<keyword evidence="5 9" id="KW-0812">Transmembrane</keyword>
<dbReference type="GO" id="GO:0015153">
    <property type="term" value="F:rhamnose transmembrane transporter activity"/>
    <property type="evidence" value="ECO:0007669"/>
    <property type="project" value="InterPro"/>
</dbReference>
<dbReference type="GO" id="GO:0015293">
    <property type="term" value="F:symporter activity"/>
    <property type="evidence" value="ECO:0007669"/>
    <property type="project" value="UniProtKB-KW"/>
</dbReference>
<organism evidence="11 12">
    <name type="scientific">Termitidicoccus mucosus</name>
    <dbReference type="NCBI Taxonomy" id="1184151"/>
    <lineage>
        <taxon>Bacteria</taxon>
        <taxon>Pseudomonadati</taxon>
        <taxon>Verrucomicrobiota</taxon>
        <taxon>Opitutia</taxon>
        <taxon>Opitutales</taxon>
        <taxon>Opitutaceae</taxon>
        <taxon>Termitidicoccus</taxon>
    </lineage>
</organism>
<keyword evidence="2" id="KW-1003">Cell membrane</keyword>
<name>A0A178IJL5_9BACT</name>
<dbReference type="EMBL" id="LRRQ01000170">
    <property type="protein sequence ID" value="OAM87506.1"/>
    <property type="molecule type" value="Genomic_DNA"/>
</dbReference>
<feature type="transmembrane region" description="Helical" evidence="9">
    <location>
        <begin position="329"/>
        <end position="350"/>
    </location>
</feature>
<evidence type="ECO:0000313" key="11">
    <source>
        <dbReference type="EMBL" id="OAM89445.1"/>
    </source>
</evidence>
<evidence type="ECO:0000256" key="4">
    <source>
        <dbReference type="ARBA" id="ARBA00022597"/>
    </source>
</evidence>
<feature type="transmembrane region" description="Helical" evidence="9">
    <location>
        <begin position="362"/>
        <end position="384"/>
    </location>
</feature>
<dbReference type="RefSeq" id="WP_068770649.1">
    <property type="nucleotide sequence ID" value="NZ_CP109796.1"/>
</dbReference>
<comment type="caution">
    <text evidence="11">The sequence shown here is derived from an EMBL/GenBank/DDBJ whole genome shotgun (WGS) entry which is preliminary data.</text>
</comment>
<gene>
    <name evidence="11" type="ORF">AW736_13095</name>
    <name evidence="10" type="ORF">AW736_22705</name>
</gene>
<dbReference type="Pfam" id="PF06379">
    <property type="entry name" value="RhaT"/>
    <property type="match status" value="2"/>
</dbReference>
<evidence type="ECO:0000313" key="12">
    <source>
        <dbReference type="Proteomes" id="UP000078486"/>
    </source>
</evidence>
<keyword evidence="8 9" id="KW-0472">Membrane</keyword>
<evidence type="ECO:0000256" key="8">
    <source>
        <dbReference type="ARBA" id="ARBA00023136"/>
    </source>
</evidence>
<feature type="transmembrane region" description="Helical" evidence="9">
    <location>
        <begin position="186"/>
        <end position="209"/>
    </location>
</feature>
<dbReference type="Proteomes" id="UP000078486">
    <property type="component" value="Unassembled WGS sequence"/>
</dbReference>
<dbReference type="OrthoDB" id="9790043at2"/>
<dbReference type="STRING" id="1184151.AW736_13095"/>
<keyword evidence="1" id="KW-0813">Transport</keyword>
<evidence type="ECO:0000313" key="10">
    <source>
        <dbReference type="EMBL" id="OAM87506.1"/>
    </source>
</evidence>
<feature type="transmembrane region" description="Helical" evidence="9">
    <location>
        <begin position="229"/>
        <end position="252"/>
    </location>
</feature>
<keyword evidence="12" id="KW-1185">Reference proteome</keyword>
<keyword evidence="3" id="KW-0997">Cell inner membrane</keyword>
<dbReference type="AlphaFoldDB" id="A0A178IJL5"/>
<feature type="transmembrane region" description="Helical" evidence="9">
    <location>
        <begin position="100"/>
        <end position="120"/>
    </location>
</feature>
<keyword evidence="4" id="KW-0762">Sugar transport</keyword>
<dbReference type="NCBIfam" id="NF010024">
    <property type="entry name" value="PRK13499.1-4"/>
    <property type="match status" value="1"/>
</dbReference>
<dbReference type="InterPro" id="IPR004673">
    <property type="entry name" value="L-rhamnose-proton_sym_RhaT"/>
</dbReference>
<keyword evidence="6" id="KW-0769">Symport</keyword>
<proteinExistence type="predicted"/>
<feature type="transmembrane region" description="Helical" evidence="9">
    <location>
        <begin position="146"/>
        <end position="166"/>
    </location>
</feature>
<accession>A0A178IJL5</accession>
<evidence type="ECO:0000256" key="6">
    <source>
        <dbReference type="ARBA" id="ARBA00022847"/>
    </source>
</evidence>
<evidence type="ECO:0000256" key="7">
    <source>
        <dbReference type="ARBA" id="ARBA00022989"/>
    </source>
</evidence>
<sequence length="388" mass="42168">MPTSFLGVVFHWLGGLASGSFYVPYKGVKKWSWETYWLVGGFFSWIICPIFFASAMTNDLFAVIRAQSWNTLCVTYLFGVMWGMGGLTFGLTMRYLGMSLGMGVALGYCTVFGTLLPPIFKVFVDVPDVYIAETIGQIFATTPGKITLAGIVVTMAGIAIAAYAGLTKEREMPEAEKKKAIAEFNFRKGILVATFSGVMSAGMAFAMSAGNPIGTASLAAGTDSIWTGLPKLVVILLGGFTTNFIWCVLLNIKNRTGYQYLASHVRPEHAGVAPMHLAGGPAAEPSREQLKVPVAPNYLFSALAGATWYFQFFFYTMGETKMKEANSDFASWTLHMASIIIFSTLWGIYFKEWKGASAKARGLIFAGIATLVFSTVVIGFGTWLKTRG</sequence>
<evidence type="ECO:0000256" key="3">
    <source>
        <dbReference type="ARBA" id="ARBA00022519"/>
    </source>
</evidence>
<reference evidence="11 12" key="1">
    <citation type="submission" date="2016-01" db="EMBL/GenBank/DDBJ databases">
        <title>High potential of lignocellulose degradation of a new Verrucomicrobia species.</title>
        <authorList>
            <person name="Wang Y."/>
            <person name="Shi Y."/>
            <person name="Qiu Z."/>
            <person name="Liu S."/>
            <person name="Yang H."/>
        </authorList>
    </citation>
    <scope>NUCLEOTIDE SEQUENCE [LARGE SCALE GENOMIC DNA]</scope>
    <source>
        <strain evidence="11 12">TSB47</strain>
    </source>
</reference>
<feature type="transmembrane region" description="Helical" evidence="9">
    <location>
        <begin position="297"/>
        <end position="317"/>
    </location>
</feature>
<evidence type="ECO:0000256" key="5">
    <source>
        <dbReference type="ARBA" id="ARBA00022692"/>
    </source>
</evidence>
<dbReference type="GO" id="GO:0016020">
    <property type="term" value="C:membrane"/>
    <property type="evidence" value="ECO:0007669"/>
    <property type="project" value="InterPro"/>
</dbReference>
<evidence type="ECO:0000256" key="2">
    <source>
        <dbReference type="ARBA" id="ARBA00022475"/>
    </source>
</evidence>
<evidence type="ECO:0000256" key="9">
    <source>
        <dbReference type="SAM" id="Phobius"/>
    </source>
</evidence>
<protein>
    <submittedName>
        <fullName evidence="11">Sugar:proton symporter</fullName>
    </submittedName>
</protein>
<evidence type="ECO:0000256" key="1">
    <source>
        <dbReference type="ARBA" id="ARBA00022448"/>
    </source>
</evidence>
<dbReference type="EMBL" id="LRRQ01000095">
    <property type="protein sequence ID" value="OAM89445.1"/>
    <property type="molecule type" value="Genomic_DNA"/>
</dbReference>
<keyword evidence="7 9" id="KW-1133">Transmembrane helix</keyword>
<feature type="transmembrane region" description="Helical" evidence="9">
    <location>
        <begin position="37"/>
        <end position="57"/>
    </location>
</feature>